<accession>A0A6V1P576</accession>
<dbReference type="GO" id="GO:0016717">
    <property type="term" value="F:oxidoreductase activity, acting on paired donors, with oxidation of a pair of donors resulting in the reduction of molecular oxygen to two molecules of water"/>
    <property type="evidence" value="ECO:0007669"/>
    <property type="project" value="TreeGrafter"/>
</dbReference>
<dbReference type="EMBL" id="HBIU01050447">
    <property type="protein sequence ID" value="CAE0643849.1"/>
    <property type="molecule type" value="Transcribed_RNA"/>
</dbReference>
<sequence length="470" mass="53096">MGKGGQQVFKASPELVGAPLRAGKKISMEEVERHNEVADCWMVYQNKVYDVSNWEDHPGGQVIFSHAGGDFTDVFNAFHPKSSFAALDKFYVGDLDPSAGSSTKPKEQIDFENAYRALRTKMMAAGLFEVSFAYYAYKVLSNLAILGASVACVVSSDSLWVNMGGAVLLALFWQQCGWLAHDFLHHQVFENRSYGDIAGLIIGNLWQGFSVSWWKNKHNTHHSVPNLHESSPQAMDGDPDIDTMPVLAWSLKMAEQAKDSKLGRFFVRYQAVLYFPILLVARISWLHQSWLYANSSTEGTKSGSWQGKQAVKKQVTYPVLEKVGLLLHYSWVIALCAQMPILRGVAFFFTSQFMCGLFLALVFGLGHNGMAVYDASMRPDFWKLQVTTTRNITSNWFVDWFCGGLQYQVDHHLFPMIPRHNLKKTHQLVTGFCKEHSVTYHETNMWVGTKEVLSFLNNVSTEFFTEFPAM</sequence>
<dbReference type="GO" id="GO:0016020">
    <property type="term" value="C:membrane"/>
    <property type="evidence" value="ECO:0007669"/>
    <property type="project" value="UniProtKB-SubCell"/>
</dbReference>
<dbReference type="Pfam" id="PF00173">
    <property type="entry name" value="Cyt-b5"/>
    <property type="match status" value="1"/>
</dbReference>
<evidence type="ECO:0000256" key="3">
    <source>
        <dbReference type="ARBA" id="ARBA00022692"/>
    </source>
</evidence>
<gene>
    <name evidence="10" type="ORF">HAKA00212_LOCUS22327</name>
</gene>
<name>A0A6V1P576_HETAK</name>
<evidence type="ECO:0000256" key="6">
    <source>
        <dbReference type="ARBA" id="ARBA00023098"/>
    </source>
</evidence>
<organism evidence="10">
    <name type="scientific">Heterosigma akashiwo</name>
    <name type="common">Chromophytic alga</name>
    <name type="synonym">Heterosigma carterae</name>
    <dbReference type="NCBI Taxonomy" id="2829"/>
    <lineage>
        <taxon>Eukaryota</taxon>
        <taxon>Sar</taxon>
        <taxon>Stramenopiles</taxon>
        <taxon>Ochrophyta</taxon>
        <taxon>Raphidophyceae</taxon>
        <taxon>Chattonellales</taxon>
        <taxon>Chattonellaceae</taxon>
        <taxon>Heterosigma</taxon>
    </lineage>
</organism>
<keyword evidence="3 8" id="KW-0812">Transmembrane</keyword>
<evidence type="ECO:0000256" key="4">
    <source>
        <dbReference type="ARBA" id="ARBA00022989"/>
    </source>
</evidence>
<dbReference type="GO" id="GO:0006629">
    <property type="term" value="P:lipid metabolic process"/>
    <property type="evidence" value="ECO:0007669"/>
    <property type="project" value="UniProtKB-KW"/>
</dbReference>
<dbReference type="PROSITE" id="PS50255">
    <property type="entry name" value="CYTOCHROME_B5_2"/>
    <property type="match status" value="1"/>
</dbReference>
<keyword evidence="6" id="KW-0443">Lipid metabolism</keyword>
<dbReference type="InterPro" id="IPR012171">
    <property type="entry name" value="Fatty_acid_desaturase"/>
</dbReference>
<dbReference type="AlphaFoldDB" id="A0A6V1P576"/>
<evidence type="ECO:0000256" key="5">
    <source>
        <dbReference type="ARBA" id="ARBA00023002"/>
    </source>
</evidence>
<keyword evidence="4 8" id="KW-1133">Transmembrane helix</keyword>
<comment type="similarity">
    <text evidence="2">Belongs to the fatty acid desaturase type 1 family.</text>
</comment>
<dbReference type="PIRSF" id="PIRSF015921">
    <property type="entry name" value="FA_sphinglp_des"/>
    <property type="match status" value="1"/>
</dbReference>
<reference evidence="10" key="1">
    <citation type="submission" date="2021-01" db="EMBL/GenBank/DDBJ databases">
        <authorList>
            <person name="Corre E."/>
            <person name="Pelletier E."/>
            <person name="Niang G."/>
            <person name="Scheremetjew M."/>
            <person name="Finn R."/>
            <person name="Kale V."/>
            <person name="Holt S."/>
            <person name="Cochrane G."/>
            <person name="Meng A."/>
            <person name="Brown T."/>
            <person name="Cohen L."/>
        </authorList>
    </citation>
    <scope>NUCLEOTIDE SEQUENCE</scope>
    <source>
        <strain evidence="10">CCMP3107</strain>
    </source>
</reference>
<feature type="transmembrane region" description="Helical" evidence="8">
    <location>
        <begin position="353"/>
        <end position="373"/>
    </location>
</feature>
<evidence type="ECO:0000256" key="7">
    <source>
        <dbReference type="ARBA" id="ARBA00023136"/>
    </source>
</evidence>
<dbReference type="InterPro" id="IPR005804">
    <property type="entry name" value="FA_desaturase_dom"/>
</dbReference>
<dbReference type="InterPro" id="IPR001199">
    <property type="entry name" value="Cyt_B5-like_heme/steroid-bd"/>
</dbReference>
<feature type="domain" description="Cytochrome b5 heme-binding" evidence="9">
    <location>
        <begin position="23"/>
        <end position="96"/>
    </location>
</feature>
<keyword evidence="5" id="KW-0560">Oxidoreductase</keyword>
<dbReference type="SMART" id="SM01117">
    <property type="entry name" value="Cyt-b5"/>
    <property type="match status" value="1"/>
</dbReference>
<dbReference type="SUPFAM" id="SSF55856">
    <property type="entry name" value="Cytochrome b5-like heme/steroid binding domain"/>
    <property type="match status" value="1"/>
</dbReference>
<dbReference type="Gene3D" id="3.10.120.10">
    <property type="entry name" value="Cytochrome b5-like heme/steroid binding domain"/>
    <property type="match status" value="1"/>
</dbReference>
<evidence type="ECO:0000256" key="1">
    <source>
        <dbReference type="ARBA" id="ARBA00004141"/>
    </source>
</evidence>
<evidence type="ECO:0000259" key="9">
    <source>
        <dbReference type="PROSITE" id="PS50255"/>
    </source>
</evidence>
<dbReference type="PANTHER" id="PTHR19353">
    <property type="entry name" value="FATTY ACID DESATURASE 2"/>
    <property type="match status" value="1"/>
</dbReference>
<evidence type="ECO:0000256" key="8">
    <source>
        <dbReference type="SAM" id="Phobius"/>
    </source>
</evidence>
<dbReference type="InterPro" id="IPR036400">
    <property type="entry name" value="Cyt_B5-like_heme/steroid_sf"/>
</dbReference>
<dbReference type="CDD" id="cd03506">
    <property type="entry name" value="Delta6-FADS-like"/>
    <property type="match status" value="1"/>
</dbReference>
<evidence type="ECO:0000256" key="2">
    <source>
        <dbReference type="ARBA" id="ARBA00009295"/>
    </source>
</evidence>
<keyword evidence="7 8" id="KW-0472">Membrane</keyword>
<dbReference type="Pfam" id="PF00487">
    <property type="entry name" value="FA_desaturase"/>
    <property type="match status" value="1"/>
</dbReference>
<comment type="subcellular location">
    <subcellularLocation>
        <location evidence="1">Membrane</location>
        <topology evidence="1">Multi-pass membrane protein</topology>
    </subcellularLocation>
</comment>
<proteinExistence type="inferred from homology"/>
<protein>
    <recommendedName>
        <fullName evidence="9">Cytochrome b5 heme-binding domain-containing protein</fullName>
    </recommendedName>
</protein>
<dbReference type="PANTHER" id="PTHR19353:SF88">
    <property type="entry name" value="DELTA(5) FATTY ACID DESATURASE FAT-4"/>
    <property type="match status" value="1"/>
</dbReference>
<evidence type="ECO:0000313" key="10">
    <source>
        <dbReference type="EMBL" id="CAE0643849.1"/>
    </source>
</evidence>